<dbReference type="SMART" id="SM00181">
    <property type="entry name" value="EGF"/>
    <property type="match status" value="4"/>
</dbReference>
<evidence type="ECO:0000256" key="1">
    <source>
        <dbReference type="SAM" id="MobiDB-lite"/>
    </source>
</evidence>
<dbReference type="EMBL" id="KN580108">
    <property type="protein sequence ID" value="KHJ82363.1"/>
    <property type="molecule type" value="Genomic_DNA"/>
</dbReference>
<organism evidence="3 4">
    <name type="scientific">Oesophagostomum dentatum</name>
    <name type="common">Nodular worm</name>
    <dbReference type="NCBI Taxonomy" id="61180"/>
    <lineage>
        <taxon>Eukaryota</taxon>
        <taxon>Metazoa</taxon>
        <taxon>Ecdysozoa</taxon>
        <taxon>Nematoda</taxon>
        <taxon>Chromadorea</taxon>
        <taxon>Rhabditida</taxon>
        <taxon>Rhabditina</taxon>
        <taxon>Rhabditomorpha</taxon>
        <taxon>Strongyloidea</taxon>
        <taxon>Strongylidae</taxon>
        <taxon>Oesophagostomum</taxon>
    </lineage>
</organism>
<dbReference type="PANTHER" id="PTHR45985:SF11">
    <property type="entry name" value="EGF-LIKE DOMAIN-CONTAINING PROTEIN"/>
    <property type="match status" value="1"/>
</dbReference>
<evidence type="ECO:0000259" key="2">
    <source>
        <dbReference type="SMART" id="SM00181"/>
    </source>
</evidence>
<reference evidence="3 4" key="1">
    <citation type="submission" date="2014-03" db="EMBL/GenBank/DDBJ databases">
        <title>Draft genome of the hookworm Oesophagostomum dentatum.</title>
        <authorList>
            <person name="Mitreva M."/>
        </authorList>
    </citation>
    <scope>NUCLEOTIDE SEQUENCE [LARGE SCALE GENOMIC DNA]</scope>
    <source>
        <strain evidence="3 4">OD-Hann</strain>
    </source>
</reference>
<dbReference type="InterPro" id="IPR000742">
    <property type="entry name" value="EGF"/>
</dbReference>
<dbReference type="AlphaFoldDB" id="A0A0B1SAM9"/>
<feature type="non-terminal residue" evidence="3">
    <location>
        <position position="439"/>
    </location>
</feature>
<proteinExistence type="predicted"/>
<name>A0A0B1SAM9_OESDE</name>
<dbReference type="InterPro" id="IPR052740">
    <property type="entry name" value="CE4"/>
</dbReference>
<gene>
    <name evidence="3" type="ORF">OESDEN_17943</name>
</gene>
<feature type="domain" description="EGF-like" evidence="2">
    <location>
        <begin position="360"/>
        <end position="397"/>
    </location>
</feature>
<dbReference type="PANTHER" id="PTHR45985">
    <property type="match status" value="1"/>
</dbReference>
<feature type="domain" description="EGF-like" evidence="2">
    <location>
        <begin position="99"/>
        <end position="133"/>
    </location>
</feature>
<protein>
    <submittedName>
        <fullName evidence="3">EB module</fullName>
    </submittedName>
</protein>
<sequence>TPASPVVPVDRAKELETFEALLKANPTFSEVDRKFGQTIFGYICKGKDDCPANSFCFQQLCRCMLGYRANGGYCEPTSNYCDPSSSIKSCENIAHPGQDCTRSQVCSFNSYCGIFSGVCECPSGMATVNGRCERTSAAPGLACVTSKNCHSSSYCDNGFCLCKTGYQLINNFCLPIPAVETSTISLSMQGNLPDVSMMPRTIQSYPPSPVPLDFTKPPFTFVNNPEVKTVYSNVNPAQASQPTYSAPQMPNFASFPVPFAKGTSTKSGDILAERTKPSPRLKVAMPGDFCGDESICIGNSLCQRQFCRCPPNTFAENGICSIRKRMSPRTKQNHDHEEFIDPSSQEDSSENRQFAAPLENCQNFEFCTGGSECLSIQGMGLVCQCPMNTIFLDDECVDSPRNAELAGIGESCHNEEICLGGSKCIQNICMCDEDKHDIL</sequence>
<evidence type="ECO:0000313" key="4">
    <source>
        <dbReference type="Proteomes" id="UP000053660"/>
    </source>
</evidence>
<dbReference type="OrthoDB" id="504708at2759"/>
<dbReference type="Proteomes" id="UP000053660">
    <property type="component" value="Unassembled WGS sequence"/>
</dbReference>
<dbReference type="Pfam" id="PF12946">
    <property type="entry name" value="EGF_MSP1_1"/>
    <property type="match status" value="1"/>
</dbReference>
<accession>A0A0B1SAM9</accession>
<feature type="domain" description="EGF-like" evidence="2">
    <location>
        <begin position="148"/>
        <end position="174"/>
    </location>
</feature>
<keyword evidence="4" id="KW-1185">Reference proteome</keyword>
<dbReference type="InterPro" id="IPR024730">
    <property type="entry name" value="MSP1_EGF_1"/>
</dbReference>
<feature type="region of interest" description="Disordered" evidence="1">
    <location>
        <begin position="327"/>
        <end position="351"/>
    </location>
</feature>
<feature type="non-terminal residue" evidence="3">
    <location>
        <position position="1"/>
    </location>
</feature>
<feature type="domain" description="EGF-like" evidence="2">
    <location>
        <begin position="43"/>
        <end position="75"/>
    </location>
</feature>
<dbReference type="Pfam" id="PF01683">
    <property type="entry name" value="EB"/>
    <property type="match status" value="3"/>
</dbReference>
<dbReference type="InterPro" id="IPR006149">
    <property type="entry name" value="EB_dom"/>
</dbReference>
<evidence type="ECO:0000313" key="3">
    <source>
        <dbReference type="EMBL" id="KHJ82363.1"/>
    </source>
</evidence>